<organism evidence="2 3">
    <name type="scientific">Herbiconiux gentiana</name>
    <dbReference type="NCBI Taxonomy" id="2970912"/>
    <lineage>
        <taxon>Bacteria</taxon>
        <taxon>Bacillati</taxon>
        <taxon>Actinomycetota</taxon>
        <taxon>Actinomycetes</taxon>
        <taxon>Micrococcales</taxon>
        <taxon>Microbacteriaceae</taxon>
        <taxon>Herbiconiux</taxon>
    </lineage>
</organism>
<evidence type="ECO:0000259" key="1">
    <source>
        <dbReference type="Pfam" id="PF07969"/>
    </source>
</evidence>
<dbReference type="InterPro" id="IPR032466">
    <property type="entry name" value="Metal_Hydrolase"/>
</dbReference>
<evidence type="ECO:0000313" key="2">
    <source>
        <dbReference type="EMBL" id="MCS5715360.1"/>
    </source>
</evidence>
<dbReference type="RefSeq" id="WP_259486854.1">
    <property type="nucleotide sequence ID" value="NZ_JANTEZ010000004.1"/>
</dbReference>
<protein>
    <submittedName>
        <fullName evidence="2">Amidohydrolase family protein</fullName>
    </submittedName>
</protein>
<sequence>MSVLPRTLRLLRSATLPDGRLVDVELDGDTVSAVRPAGSSARFDDSTDAESTLDLDGFLLLPAPAEPHAHLDKALSWDLIDPPMGDLGLAIESWKRYAATMTTASIADRARRQALAMLQNGTTAIRCHVDLLHDDGPAADSMRGVRALVQVREELAGLVDLELVALAGPNASDAQVREALDLGVDLVGGAPHLADEPDADLRRLLAIATERGVGVDMHTDESLGGPVTMGTLTEVVRDWPASRPATAGHCVRLGTLEPVELDRLIEGILAADLGIVTLPITNLYLQGWQHPVSTPRGLTAVRALLDAGVRLGAGADNVRDPFNPVGRSDALETASLLVTAGHLTLDEAYAAVSTGARDVMRLPRAGVEVGAKAELLAVRAVNLSDAVANASADRYVMHAGRLVAQSSVSRSIAPLAGSPEPLPELQYETR</sequence>
<evidence type="ECO:0000313" key="3">
    <source>
        <dbReference type="Proteomes" id="UP001165580"/>
    </source>
</evidence>
<accession>A0ABT2GGL7</accession>
<proteinExistence type="predicted"/>
<dbReference type="InterPro" id="IPR013108">
    <property type="entry name" value="Amidohydro_3"/>
</dbReference>
<dbReference type="Gene3D" id="2.30.40.10">
    <property type="entry name" value="Urease, subunit C, domain 1"/>
    <property type="match status" value="1"/>
</dbReference>
<dbReference type="Pfam" id="PF07969">
    <property type="entry name" value="Amidohydro_3"/>
    <property type="match status" value="1"/>
</dbReference>
<keyword evidence="3" id="KW-1185">Reference proteome</keyword>
<dbReference type="SUPFAM" id="SSF51556">
    <property type="entry name" value="Metallo-dependent hydrolases"/>
    <property type="match status" value="1"/>
</dbReference>
<dbReference type="InterPro" id="IPR011059">
    <property type="entry name" value="Metal-dep_hydrolase_composite"/>
</dbReference>
<comment type="caution">
    <text evidence="2">The sequence shown here is derived from an EMBL/GenBank/DDBJ whole genome shotgun (WGS) entry which is preliminary data.</text>
</comment>
<dbReference type="InterPro" id="IPR052349">
    <property type="entry name" value="Metallo-hydrolase_Enzymes"/>
</dbReference>
<dbReference type="PANTHER" id="PTHR32027:SF9">
    <property type="entry name" value="BLL3847 PROTEIN"/>
    <property type="match status" value="1"/>
</dbReference>
<dbReference type="Gene3D" id="3.20.20.140">
    <property type="entry name" value="Metal-dependent hydrolases"/>
    <property type="match status" value="1"/>
</dbReference>
<dbReference type="PANTHER" id="PTHR32027">
    <property type="entry name" value="CYTOSINE DEAMINASE"/>
    <property type="match status" value="1"/>
</dbReference>
<feature type="domain" description="Amidohydrolase 3" evidence="1">
    <location>
        <begin position="102"/>
        <end position="403"/>
    </location>
</feature>
<dbReference type="Proteomes" id="UP001165580">
    <property type="component" value="Unassembled WGS sequence"/>
</dbReference>
<reference evidence="2" key="1">
    <citation type="submission" date="2022-08" db="EMBL/GenBank/DDBJ databases">
        <authorList>
            <person name="Deng Y."/>
            <person name="Han X.-F."/>
            <person name="Zhang Y.-Q."/>
        </authorList>
    </citation>
    <scope>NUCLEOTIDE SEQUENCE</scope>
    <source>
        <strain evidence="2">CPCC 205716</strain>
    </source>
</reference>
<gene>
    <name evidence="2" type="ORF">NVV95_12470</name>
</gene>
<name>A0ABT2GGL7_9MICO</name>
<dbReference type="EMBL" id="JANTEZ010000004">
    <property type="protein sequence ID" value="MCS5715360.1"/>
    <property type="molecule type" value="Genomic_DNA"/>
</dbReference>